<dbReference type="PANTHER" id="PTHR43591">
    <property type="entry name" value="METHYLTRANSFERASE"/>
    <property type="match status" value="1"/>
</dbReference>
<dbReference type="InterPro" id="IPR013216">
    <property type="entry name" value="Methyltransf_11"/>
</dbReference>
<dbReference type="GO" id="GO:0032259">
    <property type="term" value="P:methylation"/>
    <property type="evidence" value="ECO:0007669"/>
    <property type="project" value="UniProtKB-KW"/>
</dbReference>
<gene>
    <name evidence="2" type="ordered locus">Mzhil_0210</name>
</gene>
<dbReference type="HOGENOM" id="CLU_037990_4_0_2"/>
<dbReference type="PANTHER" id="PTHR43591:SF24">
    <property type="entry name" value="2-METHOXY-6-POLYPRENYL-1,4-BENZOQUINOL METHYLASE, MITOCHONDRIAL"/>
    <property type="match status" value="1"/>
</dbReference>
<organism evidence="2 3">
    <name type="scientific">Methanosalsum zhilinae (strain DSM 4017 / NBRC 107636 / OCM 62 / WeN5)</name>
    <name type="common">Methanohalophilus zhilinae</name>
    <dbReference type="NCBI Taxonomy" id="679901"/>
    <lineage>
        <taxon>Archaea</taxon>
        <taxon>Methanobacteriati</taxon>
        <taxon>Methanobacteriota</taxon>
        <taxon>Stenosarchaea group</taxon>
        <taxon>Methanomicrobia</taxon>
        <taxon>Methanosarcinales</taxon>
        <taxon>Methanosarcinaceae</taxon>
        <taxon>Methanosalsum</taxon>
    </lineage>
</organism>
<dbReference type="GO" id="GO:0008757">
    <property type="term" value="F:S-adenosylmethionine-dependent methyltransferase activity"/>
    <property type="evidence" value="ECO:0007669"/>
    <property type="project" value="InterPro"/>
</dbReference>
<proteinExistence type="predicted"/>
<dbReference type="SUPFAM" id="SSF53335">
    <property type="entry name" value="S-adenosyl-L-methionine-dependent methyltransferases"/>
    <property type="match status" value="1"/>
</dbReference>
<name>F7XNJ1_METZD</name>
<dbReference type="Pfam" id="PF08241">
    <property type="entry name" value="Methyltransf_11"/>
    <property type="match status" value="1"/>
</dbReference>
<evidence type="ECO:0000259" key="1">
    <source>
        <dbReference type="Pfam" id="PF08241"/>
    </source>
</evidence>
<dbReference type="Proteomes" id="UP000006622">
    <property type="component" value="Chromosome"/>
</dbReference>
<feature type="domain" description="Methyltransferase type 11" evidence="1">
    <location>
        <begin position="49"/>
        <end position="139"/>
    </location>
</feature>
<dbReference type="RefSeq" id="WP_013897527.1">
    <property type="nucleotide sequence ID" value="NC_015676.1"/>
</dbReference>
<keyword evidence="2" id="KW-0808">Transferase</keyword>
<accession>F7XNJ1</accession>
<dbReference type="Gene3D" id="3.40.50.150">
    <property type="entry name" value="Vaccinia Virus protein VP39"/>
    <property type="match status" value="1"/>
</dbReference>
<keyword evidence="3" id="KW-1185">Reference proteome</keyword>
<evidence type="ECO:0000313" key="3">
    <source>
        <dbReference type="Proteomes" id="UP000006622"/>
    </source>
</evidence>
<sequence>MDVKKQIQDYWDWRSTSYINGVTGLEGEERELWKQALSLHLGEGRLKILDVGTGRGFLALLLAEMGHEVTAVDISQSMVDRAEKEAESRGLDVTFSKCDAEDLPFDDGMFDVVVNKYLLWTLPNPDKALSEWNRVLSPENGKVIAIDGNWFDPAPTKRVKRWLSKLVKNIGVRDRKTSYTSSNRFDQHYSGFNDSLPLYLDVRPESVTPLFLQAGFDDVKFSELKEIHEYNLRQLHPVLRILNTDSVFLVAANKISIRK</sequence>
<dbReference type="STRING" id="679901.Mzhil_0210"/>
<protein>
    <submittedName>
        <fullName evidence="2">Methyltransferase type 11</fullName>
    </submittedName>
</protein>
<dbReference type="GeneID" id="10821808"/>
<dbReference type="EMBL" id="CP002101">
    <property type="protein sequence ID" value="AEH60088.1"/>
    <property type="molecule type" value="Genomic_DNA"/>
</dbReference>
<dbReference type="CDD" id="cd02440">
    <property type="entry name" value="AdoMet_MTases"/>
    <property type="match status" value="1"/>
</dbReference>
<keyword evidence="2" id="KW-0489">Methyltransferase</keyword>
<evidence type="ECO:0000313" key="2">
    <source>
        <dbReference type="EMBL" id="AEH60088.1"/>
    </source>
</evidence>
<reference evidence="2 3" key="1">
    <citation type="submission" date="2010-07" db="EMBL/GenBank/DDBJ databases">
        <title>The complete genome of Methanosalsum zhilinae DSM 4017.</title>
        <authorList>
            <consortium name="US DOE Joint Genome Institute (JGI-PGF)"/>
            <person name="Lucas S."/>
            <person name="Copeland A."/>
            <person name="Lapidus A."/>
            <person name="Glavina del Rio T."/>
            <person name="Dalin E."/>
            <person name="Tice H."/>
            <person name="Bruce D."/>
            <person name="Goodwin L."/>
            <person name="Pitluck S."/>
            <person name="Kyrpides N."/>
            <person name="Mavromatis K."/>
            <person name="Ovchinnikova G."/>
            <person name="Daligault H."/>
            <person name="Detter J.C."/>
            <person name="Han C."/>
            <person name="Tapia R."/>
            <person name="Larimer F."/>
            <person name="Land M."/>
            <person name="Hauser L."/>
            <person name="Markowitz V."/>
            <person name="Cheng J.-F."/>
            <person name="Hugenholtz P."/>
            <person name="Woyke T."/>
            <person name="Wu D."/>
            <person name="Spring S."/>
            <person name="Schueler E."/>
            <person name="Brambilla E."/>
            <person name="Klenk H.-P."/>
            <person name="Eisen J.A."/>
        </authorList>
    </citation>
    <scope>NUCLEOTIDE SEQUENCE [LARGE SCALE GENOMIC DNA]</scope>
    <source>
        <strain evidence="3">DSM 4017 / NBRC 107636 / OCM 62 / WeN5</strain>
    </source>
</reference>
<dbReference type="KEGG" id="mzh:Mzhil_0210"/>
<dbReference type="OrthoDB" id="147504at2157"/>
<dbReference type="InterPro" id="IPR029063">
    <property type="entry name" value="SAM-dependent_MTases_sf"/>
</dbReference>
<dbReference type="AlphaFoldDB" id="F7XNJ1"/>